<feature type="domain" description="Fido" evidence="4">
    <location>
        <begin position="150"/>
        <end position="291"/>
    </location>
</feature>
<dbReference type="InterPro" id="IPR003812">
    <property type="entry name" value="Fido"/>
</dbReference>
<gene>
    <name evidence="5" type="ORF">AB835_11760</name>
</gene>
<dbReference type="GO" id="GO:0005524">
    <property type="term" value="F:ATP binding"/>
    <property type="evidence" value="ECO:0007669"/>
    <property type="project" value="UniProtKB-KW"/>
</dbReference>
<dbReference type="Pfam" id="PF02661">
    <property type="entry name" value="Fic"/>
    <property type="match status" value="1"/>
</dbReference>
<dbReference type="Gene3D" id="1.10.3290.10">
    <property type="entry name" value="Fido-like domain"/>
    <property type="match status" value="1"/>
</dbReference>
<evidence type="ECO:0000313" key="5">
    <source>
        <dbReference type="EMBL" id="ODS22870.1"/>
    </source>
</evidence>
<name>A0A1D2QMS0_9GAMM</name>
<dbReference type="InterPro" id="IPR040198">
    <property type="entry name" value="Fido_containing"/>
</dbReference>
<feature type="binding site" evidence="2">
    <location>
        <begin position="233"/>
        <end position="240"/>
    </location>
    <ligand>
        <name>ATP</name>
        <dbReference type="ChEBI" id="CHEBI:30616"/>
    </ligand>
</feature>
<feature type="active site" evidence="1">
    <location>
        <position position="229"/>
    </location>
</feature>
<dbReference type="Proteomes" id="UP000242502">
    <property type="component" value="Unassembled WGS sequence"/>
</dbReference>
<evidence type="ECO:0000313" key="6">
    <source>
        <dbReference type="Proteomes" id="UP000242502"/>
    </source>
</evidence>
<evidence type="ECO:0000256" key="1">
    <source>
        <dbReference type="PIRSR" id="PIRSR640198-1"/>
    </source>
</evidence>
<feature type="site" description="Important for autoinhibition of adenylyltransferase activity" evidence="3">
    <location>
        <position position="100"/>
    </location>
</feature>
<evidence type="ECO:0000259" key="4">
    <source>
        <dbReference type="PROSITE" id="PS51459"/>
    </source>
</evidence>
<organism evidence="5 6">
    <name type="scientific">Candidatus Endobugula sertula</name>
    <name type="common">Bugula neritina bacterial symbiont</name>
    <dbReference type="NCBI Taxonomy" id="62101"/>
    <lineage>
        <taxon>Bacteria</taxon>
        <taxon>Pseudomonadati</taxon>
        <taxon>Pseudomonadota</taxon>
        <taxon>Gammaproteobacteria</taxon>
        <taxon>Cellvibrionales</taxon>
        <taxon>Cellvibrionaceae</taxon>
        <taxon>Candidatus Endobugula</taxon>
    </lineage>
</organism>
<comment type="caution">
    <text evidence="5">The sequence shown here is derived from an EMBL/GenBank/DDBJ whole genome shotgun (WGS) entry which is preliminary data.</text>
</comment>
<proteinExistence type="predicted"/>
<dbReference type="SUPFAM" id="SSF140931">
    <property type="entry name" value="Fic-like"/>
    <property type="match status" value="1"/>
</dbReference>
<keyword evidence="2" id="KW-0067">ATP-binding</keyword>
<dbReference type="STRING" id="62101.AB835_11760"/>
<evidence type="ECO:0000256" key="3">
    <source>
        <dbReference type="PIRSR" id="PIRSR640198-3"/>
    </source>
</evidence>
<dbReference type="PANTHER" id="PTHR13504">
    <property type="entry name" value="FIDO DOMAIN-CONTAINING PROTEIN DDB_G0283145"/>
    <property type="match status" value="1"/>
</dbReference>
<keyword evidence="2" id="KW-0547">Nucleotide-binding</keyword>
<sequence length="331" mass="38323">MVNHKNSPDPLIPVTPEEQQELASIKEHFISLAMKLMDTNQIPVDLLEVYPETSSIDEMYEQLSDLKKCLDSFRPFNAAQLANLQEAFDTEYTYESNRIEGNTLTLMETDLVIHKGMTIEGKPLKDHFEAVNHLNAIEYIREVVHNKTEFNRKTLLDIHGLILQGIDRSNAGLYRRANVRISGSRHVCPAYEKVPDKMDEYFSWYESNKDSLHPVQLAAEMHEKLVSIHPFIDGNGRTARLVMNLILLQNGYPITVIASDRKKRTKYYDSLEACHLSSENDNSQFKLLVAEYVKLWVFKYLEFLAPNMGREDQDKGYTFFKKIEPYLDKPQ</sequence>
<reference evidence="5 6" key="1">
    <citation type="journal article" date="2016" name="Appl. Environ. Microbiol.">
        <title>Lack of Overt Genome Reduction in the Bryostatin-Producing Bryozoan Symbiont "Candidatus Endobugula sertula".</title>
        <authorList>
            <person name="Miller I.J."/>
            <person name="Vanee N."/>
            <person name="Fong S.S."/>
            <person name="Lim-Fong G.E."/>
            <person name="Kwan J.C."/>
        </authorList>
    </citation>
    <scope>NUCLEOTIDE SEQUENCE [LARGE SCALE GENOMIC DNA]</scope>
    <source>
        <strain evidence="5">AB1-4</strain>
    </source>
</reference>
<dbReference type="PANTHER" id="PTHR13504:SF38">
    <property type="entry name" value="FIDO DOMAIN-CONTAINING PROTEIN"/>
    <property type="match status" value="1"/>
</dbReference>
<dbReference type="AlphaFoldDB" id="A0A1D2QMS0"/>
<dbReference type="PROSITE" id="PS51459">
    <property type="entry name" value="FIDO"/>
    <property type="match status" value="1"/>
</dbReference>
<evidence type="ECO:0000256" key="2">
    <source>
        <dbReference type="PIRSR" id="PIRSR640198-2"/>
    </source>
</evidence>
<dbReference type="InterPro" id="IPR036597">
    <property type="entry name" value="Fido-like_dom_sf"/>
</dbReference>
<dbReference type="EMBL" id="MDLC01000048">
    <property type="protein sequence ID" value="ODS22870.1"/>
    <property type="molecule type" value="Genomic_DNA"/>
</dbReference>
<protein>
    <recommendedName>
        <fullName evidence="4">Fido domain-containing protein</fullName>
    </recommendedName>
</protein>
<accession>A0A1D2QMS0</accession>
<feature type="binding site" evidence="2">
    <location>
        <begin position="267"/>
        <end position="268"/>
    </location>
    <ligand>
        <name>ATP</name>
        <dbReference type="ChEBI" id="CHEBI:30616"/>
    </ligand>
</feature>